<dbReference type="SUPFAM" id="SSF53383">
    <property type="entry name" value="PLP-dependent transferases"/>
    <property type="match status" value="1"/>
</dbReference>
<dbReference type="STRING" id="554055.A0A2P6V2K3"/>
<dbReference type="PANTHER" id="PTHR46383">
    <property type="entry name" value="ASPARTATE AMINOTRANSFERASE"/>
    <property type="match status" value="1"/>
</dbReference>
<dbReference type="InterPro" id="IPR015422">
    <property type="entry name" value="PyrdxlP-dep_Trfase_small"/>
</dbReference>
<dbReference type="InterPro" id="IPR015421">
    <property type="entry name" value="PyrdxlP-dep_Trfase_major"/>
</dbReference>
<evidence type="ECO:0000256" key="1">
    <source>
        <dbReference type="ARBA" id="ARBA00001933"/>
    </source>
</evidence>
<sequence>MAALPGGGQAAAASDKAAGAPQRVMLQASSGGGAAVAPGPTLIQPGMEPNTLCAALPVFDLGVFLAAPDSPEAARLCAALAECLKASSTLVVRDPRVDAGDSERFLSLMERYFGQAEGAKRADVRADLAYQVGATPEGVEKPRCLRDPSILAAIEGLPADSRPTVPTEADVKWRFFWRLGQRPAETRFPELNAAPVVPAAFPEWRAVMDGWGGKMLGAVATVAGMAARGFGLEADAFTSRMQHAPHLLAPTGSDLGKHGKLGTVYAGFHYDLNFLTIHGRSRYPGLYAWLADGRRIPVRIPEGCLLLQAGKQMEWLTGGAVKAGYHEVICTEETLAAAERARADGRPTWRVSSTVFSQIASDAVLQPLGPFAAAPASGAVAQSAVRPATCSARRQQPAQQQRRVMAAAAPVAGGVDTTLNPRVASLKPSKTMALTDLATRLKEEGADIIGLAAGEPDFDTPAPIIEAGIEALRQGYTRYTPNTGTSALRKAICEKLQQENGLAYSPEEIVVSNGAKQCIWQALLATCSEDDEVIIPAPYWVSYPEMARMAGATPVIVDATPEEGFKLTPDNLRAALTPRSRLLILCTPSNPTGAVYTKEELEALAAVVAEHPRLLVLSDEIYEYIVYAPAQHHSFGTLPGMFERTLTVNGFSKAYAMTGWRLGYLAAPRHFAKAAAVIQSQSTSGASSIAQHAAVTALGMGPGGGPLVQEMIIAFEQRRDFVTQRLQQIEGVRLAAPQGAFYVMPEVSDFCGAGVEARGFGPVPDVDTLCRYLIEKANVALVPGDAFGAPTCLRISYAASMETLGKALDRIAAALAADNFTRA</sequence>
<evidence type="ECO:0000313" key="7">
    <source>
        <dbReference type="EMBL" id="PSC68284.1"/>
    </source>
</evidence>
<evidence type="ECO:0000256" key="2">
    <source>
        <dbReference type="ARBA" id="ARBA00007441"/>
    </source>
</evidence>
<dbReference type="Pfam" id="PF00155">
    <property type="entry name" value="Aminotran_1_2"/>
    <property type="match status" value="1"/>
</dbReference>
<dbReference type="PANTHER" id="PTHR46383:SF1">
    <property type="entry name" value="ASPARTATE AMINOTRANSFERASE"/>
    <property type="match status" value="1"/>
</dbReference>
<dbReference type="OrthoDB" id="2414662at2759"/>
<evidence type="ECO:0000313" key="8">
    <source>
        <dbReference type="Proteomes" id="UP000239649"/>
    </source>
</evidence>
<dbReference type="GO" id="GO:0030170">
    <property type="term" value="F:pyridoxal phosphate binding"/>
    <property type="evidence" value="ECO:0007669"/>
    <property type="project" value="InterPro"/>
</dbReference>
<evidence type="ECO:0000259" key="6">
    <source>
        <dbReference type="Pfam" id="PF00155"/>
    </source>
</evidence>
<dbReference type="AlphaFoldDB" id="A0A2P6V2K3"/>
<dbReference type="GO" id="GO:0009095">
    <property type="term" value="P:aromatic amino acid family biosynthetic process, prephenate pathway"/>
    <property type="evidence" value="ECO:0007669"/>
    <property type="project" value="UniProtKB-ARBA"/>
</dbReference>
<evidence type="ECO:0000256" key="3">
    <source>
        <dbReference type="ARBA" id="ARBA00022576"/>
    </source>
</evidence>
<dbReference type="GO" id="GO:0004069">
    <property type="term" value="F:L-aspartate:2-oxoglutarate aminotransferase activity"/>
    <property type="evidence" value="ECO:0007669"/>
    <property type="project" value="UniProtKB-ARBA"/>
</dbReference>
<dbReference type="Proteomes" id="UP000239649">
    <property type="component" value="Unassembled WGS sequence"/>
</dbReference>
<keyword evidence="4" id="KW-0808">Transferase</keyword>
<dbReference type="CDD" id="cd00609">
    <property type="entry name" value="AAT_like"/>
    <property type="match status" value="1"/>
</dbReference>
<gene>
    <name evidence="7" type="ORF">C2E20_8147</name>
</gene>
<dbReference type="FunFam" id="3.40.640.10:FF:000033">
    <property type="entry name" value="Aspartate aminotransferase"/>
    <property type="match status" value="1"/>
</dbReference>
<evidence type="ECO:0000256" key="5">
    <source>
        <dbReference type="ARBA" id="ARBA00022898"/>
    </source>
</evidence>
<dbReference type="Gene3D" id="3.90.1150.10">
    <property type="entry name" value="Aspartate Aminotransferase, domain 1"/>
    <property type="match status" value="1"/>
</dbReference>
<comment type="cofactor">
    <cofactor evidence="1">
        <name>pyridoxal 5'-phosphate</name>
        <dbReference type="ChEBI" id="CHEBI:597326"/>
    </cofactor>
</comment>
<dbReference type="EMBL" id="LHPF02000039">
    <property type="protein sequence ID" value="PSC68284.1"/>
    <property type="molecule type" value="Genomic_DNA"/>
</dbReference>
<accession>A0A2P6V2K3</accession>
<comment type="similarity">
    <text evidence="2">Belongs to the class-I pyridoxal-phosphate-dependent aminotransferase family.</text>
</comment>
<keyword evidence="5" id="KW-0663">Pyridoxal phosphate</keyword>
<protein>
    <submittedName>
        <fullName evidence="7">Bifunctional aspartate aminotransferase and glutamate aspartate-prephenate aminotransferase</fullName>
    </submittedName>
</protein>
<dbReference type="Gene3D" id="3.40.640.10">
    <property type="entry name" value="Type I PLP-dependent aspartate aminotransferase-like (Major domain)"/>
    <property type="match status" value="1"/>
</dbReference>
<keyword evidence="8" id="KW-1185">Reference proteome</keyword>
<dbReference type="InterPro" id="IPR027443">
    <property type="entry name" value="IPNS-like_sf"/>
</dbReference>
<dbReference type="PROSITE" id="PS00105">
    <property type="entry name" value="AA_TRANSFER_CLASS_1"/>
    <property type="match status" value="1"/>
</dbReference>
<reference evidence="7 8" key="1">
    <citation type="journal article" date="2018" name="Plant J.">
        <title>Genome sequences of Chlorella sorokiniana UTEX 1602 and Micractinium conductrix SAG 241.80: implications to maltose excretion by a green alga.</title>
        <authorList>
            <person name="Arriola M.B."/>
            <person name="Velmurugan N."/>
            <person name="Zhang Y."/>
            <person name="Plunkett M.H."/>
            <person name="Hondzo H."/>
            <person name="Barney B.M."/>
        </authorList>
    </citation>
    <scope>NUCLEOTIDE SEQUENCE [LARGE SCALE GENOMIC DNA]</scope>
    <source>
        <strain evidence="7 8">SAG 241.80</strain>
    </source>
</reference>
<name>A0A2P6V2K3_9CHLO</name>
<organism evidence="7 8">
    <name type="scientific">Micractinium conductrix</name>
    <dbReference type="NCBI Taxonomy" id="554055"/>
    <lineage>
        <taxon>Eukaryota</taxon>
        <taxon>Viridiplantae</taxon>
        <taxon>Chlorophyta</taxon>
        <taxon>core chlorophytes</taxon>
        <taxon>Trebouxiophyceae</taxon>
        <taxon>Chlorellales</taxon>
        <taxon>Chlorellaceae</taxon>
        <taxon>Chlorella clade</taxon>
        <taxon>Micractinium</taxon>
    </lineage>
</organism>
<dbReference type="InterPro" id="IPR004838">
    <property type="entry name" value="NHTrfase_class1_PyrdxlP-BS"/>
</dbReference>
<feature type="domain" description="Aminotransferase class I/classII large" evidence="6">
    <location>
        <begin position="447"/>
        <end position="811"/>
    </location>
</feature>
<dbReference type="InterPro" id="IPR015424">
    <property type="entry name" value="PyrdxlP-dep_Trfase"/>
</dbReference>
<dbReference type="Gene3D" id="2.60.120.330">
    <property type="entry name" value="B-lactam Antibiotic, Isopenicillin N Synthase, Chain"/>
    <property type="match status" value="1"/>
</dbReference>
<dbReference type="GO" id="GO:0033854">
    <property type="term" value="F:glutamate-prephenate aminotransferase activity"/>
    <property type="evidence" value="ECO:0007669"/>
    <property type="project" value="UniProtKB-ARBA"/>
</dbReference>
<dbReference type="InterPro" id="IPR050596">
    <property type="entry name" value="AspAT/PAT-like"/>
</dbReference>
<evidence type="ECO:0000256" key="4">
    <source>
        <dbReference type="ARBA" id="ARBA00022679"/>
    </source>
</evidence>
<dbReference type="GO" id="GO:0033853">
    <property type="term" value="F:aspartate-prephenate aminotransferase activity"/>
    <property type="evidence" value="ECO:0007669"/>
    <property type="project" value="UniProtKB-ARBA"/>
</dbReference>
<dbReference type="SUPFAM" id="SSF51197">
    <property type="entry name" value="Clavaminate synthase-like"/>
    <property type="match status" value="1"/>
</dbReference>
<keyword evidence="3 7" id="KW-0032">Aminotransferase</keyword>
<comment type="caution">
    <text evidence="7">The sequence shown here is derived from an EMBL/GenBank/DDBJ whole genome shotgun (WGS) entry which is preliminary data.</text>
</comment>
<proteinExistence type="inferred from homology"/>
<dbReference type="InterPro" id="IPR004839">
    <property type="entry name" value="Aminotransferase_I/II_large"/>
</dbReference>